<dbReference type="AlphaFoldDB" id="A0A1I4IGH9"/>
<keyword evidence="2" id="KW-1133">Transmembrane helix</keyword>
<protein>
    <submittedName>
        <fullName evidence="3">Uncharacterized protein</fullName>
    </submittedName>
</protein>
<reference evidence="3 4" key="1">
    <citation type="submission" date="2016-10" db="EMBL/GenBank/DDBJ databases">
        <authorList>
            <person name="de Groot N.N."/>
        </authorList>
    </citation>
    <scope>NUCLEOTIDE SEQUENCE [LARGE SCALE GENOMIC DNA]</scope>
    <source>
        <strain evidence="3 4">CGMCC 1.6134</strain>
    </source>
</reference>
<dbReference type="Proteomes" id="UP000199668">
    <property type="component" value="Unassembled WGS sequence"/>
</dbReference>
<keyword evidence="4" id="KW-1185">Reference proteome</keyword>
<keyword evidence="2" id="KW-0812">Transmembrane</keyword>
<gene>
    <name evidence="3" type="ORF">SAMN04488054_10236</name>
</gene>
<evidence type="ECO:0000256" key="2">
    <source>
        <dbReference type="SAM" id="Phobius"/>
    </source>
</evidence>
<evidence type="ECO:0000256" key="1">
    <source>
        <dbReference type="SAM" id="MobiDB-lite"/>
    </source>
</evidence>
<feature type="region of interest" description="Disordered" evidence="1">
    <location>
        <begin position="38"/>
        <end position="68"/>
    </location>
</feature>
<dbReference type="EMBL" id="FOTY01000002">
    <property type="protein sequence ID" value="SFL53418.1"/>
    <property type="molecule type" value="Genomic_DNA"/>
</dbReference>
<organism evidence="3 4">
    <name type="scientific">Salibacterium qingdaonense</name>
    <dbReference type="NCBI Taxonomy" id="266892"/>
    <lineage>
        <taxon>Bacteria</taxon>
        <taxon>Bacillati</taxon>
        <taxon>Bacillota</taxon>
        <taxon>Bacilli</taxon>
        <taxon>Bacillales</taxon>
        <taxon>Bacillaceae</taxon>
    </lineage>
</organism>
<evidence type="ECO:0000313" key="4">
    <source>
        <dbReference type="Proteomes" id="UP000199668"/>
    </source>
</evidence>
<dbReference type="RefSeq" id="WP_090925321.1">
    <property type="nucleotide sequence ID" value="NZ_FOTY01000002.1"/>
</dbReference>
<dbReference type="STRING" id="266892.SAMN04488054_10236"/>
<accession>A0A1I4IGH9</accession>
<name>A0A1I4IGH9_9BACI</name>
<proteinExistence type="predicted"/>
<evidence type="ECO:0000313" key="3">
    <source>
        <dbReference type="EMBL" id="SFL53418.1"/>
    </source>
</evidence>
<keyword evidence="2" id="KW-0472">Membrane</keyword>
<feature type="transmembrane region" description="Helical" evidence="2">
    <location>
        <begin position="6"/>
        <end position="24"/>
    </location>
</feature>
<sequence>MKKRSLLIPSVVAGAVGTATYFLTDEKKREKVKDVSKHTVAKWTGKTKEDEDQELNEKVGHSGPYDFEDNEMVSEGAMHSVHHFDKAEEKGEEPVRTTIKDNK</sequence>
<dbReference type="OrthoDB" id="2390014at2"/>